<gene>
    <name evidence="1" type="ORF">F2Q69_00004879</name>
</gene>
<name>A0A8S9PC24_BRACR</name>
<dbReference type="Proteomes" id="UP000712600">
    <property type="component" value="Unassembled WGS sequence"/>
</dbReference>
<dbReference type="AlphaFoldDB" id="A0A8S9PC24"/>
<accession>A0A8S9PC24</accession>
<evidence type="ECO:0000313" key="1">
    <source>
        <dbReference type="EMBL" id="KAF3510413.1"/>
    </source>
</evidence>
<organism evidence="1 2">
    <name type="scientific">Brassica cretica</name>
    <name type="common">Mustard</name>
    <dbReference type="NCBI Taxonomy" id="69181"/>
    <lineage>
        <taxon>Eukaryota</taxon>
        <taxon>Viridiplantae</taxon>
        <taxon>Streptophyta</taxon>
        <taxon>Embryophyta</taxon>
        <taxon>Tracheophyta</taxon>
        <taxon>Spermatophyta</taxon>
        <taxon>Magnoliopsida</taxon>
        <taxon>eudicotyledons</taxon>
        <taxon>Gunneridae</taxon>
        <taxon>Pentapetalae</taxon>
        <taxon>rosids</taxon>
        <taxon>malvids</taxon>
        <taxon>Brassicales</taxon>
        <taxon>Brassicaceae</taxon>
        <taxon>Brassiceae</taxon>
        <taxon>Brassica</taxon>
    </lineage>
</organism>
<comment type="caution">
    <text evidence="1">The sequence shown here is derived from an EMBL/GenBank/DDBJ whole genome shotgun (WGS) entry which is preliminary data.</text>
</comment>
<reference evidence="1" key="1">
    <citation type="submission" date="2019-12" db="EMBL/GenBank/DDBJ databases">
        <title>Genome sequencing and annotation of Brassica cretica.</title>
        <authorList>
            <person name="Studholme D.J."/>
            <person name="Sarris P."/>
        </authorList>
    </citation>
    <scope>NUCLEOTIDE SEQUENCE</scope>
    <source>
        <strain evidence="1">PFS-109/04</strain>
        <tissue evidence="1">Leaf</tissue>
    </source>
</reference>
<proteinExistence type="predicted"/>
<sequence length="61" mass="6428">MSLSASPILQTGVPGVYHSTFESLSLGSSSSQNIVSGLPPLLEFPKLQERQGVYGNHSSLP</sequence>
<protein>
    <submittedName>
        <fullName evidence="1">Uncharacterized protein</fullName>
    </submittedName>
</protein>
<dbReference type="EMBL" id="QGKX02001521">
    <property type="protein sequence ID" value="KAF3510413.1"/>
    <property type="molecule type" value="Genomic_DNA"/>
</dbReference>
<evidence type="ECO:0000313" key="2">
    <source>
        <dbReference type="Proteomes" id="UP000712600"/>
    </source>
</evidence>